<dbReference type="PROSITE" id="PS50111">
    <property type="entry name" value="CHEMOTAXIS_TRANSDUC_2"/>
    <property type="match status" value="1"/>
</dbReference>
<comment type="subcellular location">
    <subcellularLocation>
        <location evidence="1">Cell membrane</location>
        <topology evidence="1">Multi-pass membrane protein</topology>
    </subcellularLocation>
</comment>
<keyword evidence="4 9" id="KW-1133">Transmembrane helix</keyword>
<evidence type="ECO:0000259" key="11">
    <source>
        <dbReference type="PROSITE" id="PS50885"/>
    </source>
</evidence>
<evidence type="ECO:0000256" key="3">
    <source>
        <dbReference type="ARBA" id="ARBA00022692"/>
    </source>
</evidence>
<dbReference type="InterPro" id="IPR033480">
    <property type="entry name" value="sCache_2"/>
</dbReference>
<evidence type="ECO:0000313" key="12">
    <source>
        <dbReference type="EMBL" id="MBU5485838.1"/>
    </source>
</evidence>
<feature type="domain" description="Methyl-accepting transducer" evidence="10">
    <location>
        <begin position="301"/>
        <end position="558"/>
    </location>
</feature>
<dbReference type="Pfam" id="PF00015">
    <property type="entry name" value="MCPsignal"/>
    <property type="match status" value="1"/>
</dbReference>
<reference evidence="12 13" key="1">
    <citation type="submission" date="2021-06" db="EMBL/GenBank/DDBJ databases">
        <authorList>
            <person name="Sun Q."/>
            <person name="Li D."/>
        </authorList>
    </citation>
    <scope>NUCLEOTIDE SEQUENCE [LARGE SCALE GENOMIC DNA]</scope>
    <source>
        <strain evidence="12 13">MSJ-11</strain>
    </source>
</reference>
<dbReference type="SMART" id="SM00304">
    <property type="entry name" value="HAMP"/>
    <property type="match status" value="1"/>
</dbReference>
<keyword evidence="3 9" id="KW-0812">Transmembrane</keyword>
<organism evidence="12 13">
    <name type="scientific">Clostridium mobile</name>
    <dbReference type="NCBI Taxonomy" id="2841512"/>
    <lineage>
        <taxon>Bacteria</taxon>
        <taxon>Bacillati</taxon>
        <taxon>Bacillota</taxon>
        <taxon>Clostridia</taxon>
        <taxon>Eubacteriales</taxon>
        <taxon>Clostridiaceae</taxon>
        <taxon>Clostridium</taxon>
    </lineage>
</organism>
<evidence type="ECO:0000256" key="1">
    <source>
        <dbReference type="ARBA" id="ARBA00004651"/>
    </source>
</evidence>
<dbReference type="PANTHER" id="PTHR32089:SF112">
    <property type="entry name" value="LYSOZYME-LIKE PROTEIN-RELATED"/>
    <property type="match status" value="1"/>
</dbReference>
<evidence type="ECO:0000256" key="5">
    <source>
        <dbReference type="ARBA" id="ARBA00023136"/>
    </source>
</evidence>
<evidence type="ECO:0000313" key="13">
    <source>
        <dbReference type="Proteomes" id="UP000726170"/>
    </source>
</evidence>
<keyword evidence="2" id="KW-1003">Cell membrane</keyword>
<dbReference type="SMART" id="SM01049">
    <property type="entry name" value="Cache_2"/>
    <property type="match status" value="1"/>
</dbReference>
<evidence type="ECO:0000259" key="10">
    <source>
        <dbReference type="PROSITE" id="PS50111"/>
    </source>
</evidence>
<keyword evidence="13" id="KW-1185">Reference proteome</keyword>
<evidence type="ECO:0000256" key="8">
    <source>
        <dbReference type="PROSITE-ProRule" id="PRU00284"/>
    </source>
</evidence>
<dbReference type="Pfam" id="PF17200">
    <property type="entry name" value="sCache_2"/>
    <property type="match status" value="1"/>
</dbReference>
<dbReference type="Proteomes" id="UP000726170">
    <property type="component" value="Unassembled WGS sequence"/>
</dbReference>
<accession>A0ABS6EKX3</accession>
<sequence length="588" mass="65946">MKSKSKTGLRQSLYSSFVLIAIIITGAMLAFGLLSYFYQTKELTNLGIRALENKANIGIETMKILDEQVKQGKYTLEEAQETFRRIMLNPKSSDGKTREFKPSVDFEDIKAYMYAIDSTGLEVMHPAKEGENIMEFQDAKGKYVAKSIIEEGKNPVNNGVIYFMWQNPGEKDQKPKVNIVRYFEPWDWYINVGCYEKDFYKSADRLFKISIAIIIVFSVLVTILLAFIIGKKILPLEEIIKCMKELSHGNLHSRSLYNKNDEIGYVSQVFNHMADDIENLINKVKDSFNGLNELSLDLTNSSEELNSSSEGIEDVMGEIAKGSTEQSSELVDISTFVENLSESLDIVGEKIHHISSSSTQIKSSADINEESLKKLMQSIEDIKKSFGEVIEKVNSFEDNMKKINLITEAIDNIAKETNLLALNASIEAARAGEEGKGFAVVADEIRKLAEESIQSSRNIDEITRNMTKDFDAVVTTTSSATSILENQVETIKDSMVNFENILDEINYILPSISDVNTTIDNTIGKKDELLDKTQVVASISQELSASTEEVAATVEEQNKLVHKLSTMAQDLNKTSEDINKYIDKIITK</sequence>
<proteinExistence type="inferred from homology"/>
<evidence type="ECO:0000256" key="6">
    <source>
        <dbReference type="ARBA" id="ARBA00023224"/>
    </source>
</evidence>
<name>A0ABS6EKX3_9CLOT</name>
<dbReference type="CDD" id="cd06225">
    <property type="entry name" value="HAMP"/>
    <property type="match status" value="1"/>
</dbReference>
<gene>
    <name evidence="12" type="ORF">KQI86_16075</name>
</gene>
<dbReference type="EMBL" id="JAHLQF010000004">
    <property type="protein sequence ID" value="MBU5485838.1"/>
    <property type="molecule type" value="Genomic_DNA"/>
</dbReference>
<feature type="transmembrane region" description="Helical" evidence="9">
    <location>
        <begin position="206"/>
        <end position="229"/>
    </location>
</feature>
<keyword evidence="6 8" id="KW-0807">Transducer</keyword>
<dbReference type="PROSITE" id="PS50885">
    <property type="entry name" value="HAMP"/>
    <property type="match status" value="1"/>
</dbReference>
<dbReference type="SMART" id="SM00283">
    <property type="entry name" value="MA"/>
    <property type="match status" value="1"/>
</dbReference>
<protein>
    <submittedName>
        <fullName evidence="12">Methyl-accepting chemotaxis protein</fullName>
    </submittedName>
</protein>
<comment type="caution">
    <text evidence="12">The sequence shown here is derived from an EMBL/GenBank/DDBJ whole genome shotgun (WGS) entry which is preliminary data.</text>
</comment>
<feature type="domain" description="HAMP" evidence="11">
    <location>
        <begin position="235"/>
        <end position="282"/>
    </location>
</feature>
<dbReference type="InterPro" id="IPR003660">
    <property type="entry name" value="HAMP_dom"/>
</dbReference>
<evidence type="ECO:0000256" key="7">
    <source>
        <dbReference type="ARBA" id="ARBA00029447"/>
    </source>
</evidence>
<dbReference type="InterPro" id="IPR004089">
    <property type="entry name" value="MCPsignal_dom"/>
</dbReference>
<dbReference type="Pfam" id="PF00672">
    <property type="entry name" value="HAMP"/>
    <property type="match status" value="1"/>
</dbReference>
<comment type="similarity">
    <text evidence="7">Belongs to the methyl-accepting chemotaxis (MCP) protein family.</text>
</comment>
<feature type="transmembrane region" description="Helical" evidence="9">
    <location>
        <begin position="12"/>
        <end position="38"/>
    </location>
</feature>
<dbReference type="PANTHER" id="PTHR32089">
    <property type="entry name" value="METHYL-ACCEPTING CHEMOTAXIS PROTEIN MCPB"/>
    <property type="match status" value="1"/>
</dbReference>
<evidence type="ECO:0000256" key="9">
    <source>
        <dbReference type="SAM" id="Phobius"/>
    </source>
</evidence>
<dbReference type="RefSeq" id="WP_216440442.1">
    <property type="nucleotide sequence ID" value="NZ_JAHLQF010000004.1"/>
</dbReference>
<evidence type="ECO:0000256" key="4">
    <source>
        <dbReference type="ARBA" id="ARBA00022989"/>
    </source>
</evidence>
<keyword evidence="5 9" id="KW-0472">Membrane</keyword>
<evidence type="ECO:0000256" key="2">
    <source>
        <dbReference type="ARBA" id="ARBA00022475"/>
    </source>
</evidence>